<dbReference type="Gene3D" id="1.20.120.450">
    <property type="entry name" value="dinb family like domain"/>
    <property type="match status" value="1"/>
</dbReference>
<dbReference type="Pfam" id="PF12867">
    <property type="entry name" value="DinB_2"/>
    <property type="match status" value="1"/>
</dbReference>
<dbReference type="AlphaFoldDB" id="A0A0P9DDD0"/>
<dbReference type="InterPro" id="IPR024775">
    <property type="entry name" value="DinB-like"/>
</dbReference>
<protein>
    <recommendedName>
        <fullName evidence="1">DinB-like domain-containing protein</fullName>
    </recommendedName>
</protein>
<sequence>MESSLNSILWQQFGATIDMFGQAMNECPDELWQQSMWGEHSERPDLAEFWYVAYHALFWLDFYLSGDAETFMPPEPFDLSEFDPNGLLPARVYAKAELRTYLDYCREKCRTILGTLTADQAERRLRFNWGEPTYTELLIYNMRHVQEHGAQMRMYLGQQRGSEPGWIGQAKD</sequence>
<proteinExistence type="predicted"/>
<dbReference type="InterPro" id="IPR034660">
    <property type="entry name" value="DinB/YfiT-like"/>
</dbReference>
<evidence type="ECO:0000313" key="2">
    <source>
        <dbReference type="EMBL" id="KPV47984.1"/>
    </source>
</evidence>
<evidence type="ECO:0000259" key="1">
    <source>
        <dbReference type="Pfam" id="PF12867"/>
    </source>
</evidence>
<name>A0A0P9DDD0_9CHLR</name>
<feature type="domain" description="DinB-like" evidence="1">
    <location>
        <begin position="12"/>
        <end position="152"/>
    </location>
</feature>
<dbReference type="SUPFAM" id="SSF109854">
    <property type="entry name" value="DinB/YfiT-like putative metalloenzymes"/>
    <property type="match status" value="1"/>
</dbReference>
<organism evidence="2 3">
    <name type="scientific">Kouleothrix aurantiaca</name>
    <dbReference type="NCBI Taxonomy" id="186479"/>
    <lineage>
        <taxon>Bacteria</taxon>
        <taxon>Bacillati</taxon>
        <taxon>Chloroflexota</taxon>
        <taxon>Chloroflexia</taxon>
        <taxon>Chloroflexales</taxon>
        <taxon>Roseiflexineae</taxon>
        <taxon>Roseiflexaceae</taxon>
        <taxon>Kouleothrix</taxon>
    </lineage>
</organism>
<dbReference type="EMBL" id="LJCR01003048">
    <property type="protein sequence ID" value="KPV47984.1"/>
    <property type="molecule type" value="Genomic_DNA"/>
</dbReference>
<accession>A0A0P9DDD0</accession>
<reference evidence="2 3" key="1">
    <citation type="submission" date="2015-09" db="EMBL/GenBank/DDBJ databases">
        <title>Draft genome sequence of Kouleothrix aurantiaca JCM 19913.</title>
        <authorList>
            <person name="Hemp J."/>
        </authorList>
    </citation>
    <scope>NUCLEOTIDE SEQUENCE [LARGE SCALE GENOMIC DNA]</scope>
    <source>
        <strain evidence="2 3">COM-B</strain>
    </source>
</reference>
<evidence type="ECO:0000313" key="3">
    <source>
        <dbReference type="Proteomes" id="UP000050509"/>
    </source>
</evidence>
<dbReference type="Proteomes" id="UP000050509">
    <property type="component" value="Unassembled WGS sequence"/>
</dbReference>
<gene>
    <name evidence="2" type="ORF">SE17_40505</name>
</gene>
<keyword evidence="3" id="KW-1185">Reference proteome</keyword>
<comment type="caution">
    <text evidence="2">The sequence shown here is derived from an EMBL/GenBank/DDBJ whole genome shotgun (WGS) entry which is preliminary data.</text>
</comment>